<evidence type="ECO:0000256" key="2">
    <source>
        <dbReference type="ARBA" id="ARBA00022448"/>
    </source>
</evidence>
<keyword evidence="2" id="KW-0813">Transport</keyword>
<evidence type="ECO:0000256" key="5">
    <source>
        <dbReference type="ARBA" id="ARBA00023136"/>
    </source>
</evidence>
<organism evidence="6 7">
    <name type="scientific">Botryotinia calthae</name>
    <dbReference type="NCBI Taxonomy" id="38488"/>
    <lineage>
        <taxon>Eukaryota</taxon>
        <taxon>Fungi</taxon>
        <taxon>Dikarya</taxon>
        <taxon>Ascomycota</taxon>
        <taxon>Pezizomycotina</taxon>
        <taxon>Leotiomycetes</taxon>
        <taxon>Helotiales</taxon>
        <taxon>Sclerotiniaceae</taxon>
        <taxon>Botryotinia</taxon>
    </lineage>
</organism>
<comment type="caution">
    <text evidence="6">The sequence shown here is derived from an EMBL/GenBank/DDBJ whole genome shotgun (WGS) entry which is preliminary data.</text>
</comment>
<dbReference type="EMBL" id="PHWZ01000622">
    <property type="protein sequence ID" value="TEY34587.1"/>
    <property type="molecule type" value="Genomic_DNA"/>
</dbReference>
<dbReference type="AlphaFoldDB" id="A0A4Y8CKN4"/>
<dbReference type="Gene3D" id="1.20.1250.20">
    <property type="entry name" value="MFS general substrate transporter like domains"/>
    <property type="match status" value="1"/>
</dbReference>
<accession>A0A4Y8CKN4</accession>
<keyword evidence="3" id="KW-0812">Transmembrane</keyword>
<dbReference type="PANTHER" id="PTHR23501:SF177">
    <property type="entry name" value="MAJOR FACILITATOR SUPERFAMILY (MFS) PROFILE DOMAIN-CONTAINING PROTEIN-RELATED"/>
    <property type="match status" value="1"/>
</dbReference>
<name>A0A4Y8CKN4_9HELO</name>
<evidence type="ECO:0000256" key="1">
    <source>
        <dbReference type="ARBA" id="ARBA00004141"/>
    </source>
</evidence>
<evidence type="ECO:0000313" key="6">
    <source>
        <dbReference type="EMBL" id="TEY34587.1"/>
    </source>
</evidence>
<evidence type="ECO:0000256" key="3">
    <source>
        <dbReference type="ARBA" id="ARBA00022692"/>
    </source>
</evidence>
<gene>
    <name evidence="6" type="ORF">BOTCAL_0625g00030</name>
</gene>
<reference evidence="6 7" key="1">
    <citation type="submission" date="2017-11" db="EMBL/GenBank/DDBJ databases">
        <title>Comparative genomics of Botrytis spp.</title>
        <authorList>
            <person name="Valero-Jimenez C.A."/>
            <person name="Tapia P."/>
            <person name="Veloso J."/>
            <person name="Silva-Moreno E."/>
            <person name="Staats M."/>
            <person name="Valdes J.H."/>
            <person name="Van Kan J.A.L."/>
        </authorList>
    </citation>
    <scope>NUCLEOTIDE SEQUENCE [LARGE SCALE GENOMIC DNA]</scope>
    <source>
        <strain evidence="6 7">MUCL2830</strain>
    </source>
</reference>
<dbReference type="PANTHER" id="PTHR23501">
    <property type="entry name" value="MAJOR FACILITATOR SUPERFAMILY"/>
    <property type="match status" value="1"/>
</dbReference>
<proteinExistence type="predicted"/>
<dbReference type="SUPFAM" id="SSF103473">
    <property type="entry name" value="MFS general substrate transporter"/>
    <property type="match status" value="1"/>
</dbReference>
<evidence type="ECO:0000313" key="7">
    <source>
        <dbReference type="Proteomes" id="UP000297299"/>
    </source>
</evidence>
<dbReference type="GO" id="GO:0022857">
    <property type="term" value="F:transmembrane transporter activity"/>
    <property type="evidence" value="ECO:0007669"/>
    <property type="project" value="TreeGrafter"/>
</dbReference>
<keyword evidence="4" id="KW-1133">Transmembrane helix</keyword>
<sequence length="113" mass="12237">MRNDRELHSSHRQNTYTQLDDFHGTEVSGWYGCAFLLALSSFQSAWRTYLASTVVFEHGSLICCVARGNTTFIVDRALADLGGGSIIPGSFSTVAFIAVPEKRATYAGLADAA</sequence>
<dbReference type="OrthoDB" id="10021397at2759"/>
<dbReference type="Proteomes" id="UP000297299">
    <property type="component" value="Unassembled WGS sequence"/>
</dbReference>
<dbReference type="GO" id="GO:0005886">
    <property type="term" value="C:plasma membrane"/>
    <property type="evidence" value="ECO:0007669"/>
    <property type="project" value="TreeGrafter"/>
</dbReference>
<keyword evidence="5" id="KW-0472">Membrane</keyword>
<evidence type="ECO:0008006" key="8">
    <source>
        <dbReference type="Google" id="ProtNLM"/>
    </source>
</evidence>
<evidence type="ECO:0000256" key="4">
    <source>
        <dbReference type="ARBA" id="ARBA00022989"/>
    </source>
</evidence>
<dbReference type="InterPro" id="IPR036259">
    <property type="entry name" value="MFS_trans_sf"/>
</dbReference>
<protein>
    <recommendedName>
        <fullName evidence="8">Major facilitator superfamily (MFS) profile domain-containing protein</fullName>
    </recommendedName>
</protein>
<comment type="subcellular location">
    <subcellularLocation>
        <location evidence="1">Membrane</location>
        <topology evidence="1">Multi-pass membrane protein</topology>
    </subcellularLocation>
</comment>
<keyword evidence="7" id="KW-1185">Reference proteome</keyword>